<keyword evidence="1" id="KW-0472">Membrane</keyword>
<evidence type="ECO:0000256" key="1">
    <source>
        <dbReference type="SAM" id="Phobius"/>
    </source>
</evidence>
<dbReference type="RefSeq" id="YP_001285766.1">
    <property type="nucleotide sequence ID" value="NC_009551.1"/>
</dbReference>
<keyword evidence="1" id="KW-1133">Transmembrane helix</keyword>
<reference evidence="2 3" key="1">
    <citation type="journal article" date="2008" name="Microb. Ecol.">
        <title>Genomic analysis of freshwater cyanophage Pf-WMP3 Infecting cyanobacterium Phormidium foveolarum: the conserved elements for a phage.</title>
        <authorList>
            <person name="Liu X."/>
            <person name="Kong S."/>
            <person name="Shi M."/>
            <person name="Fu L."/>
            <person name="Gao Y."/>
            <person name="An C."/>
        </authorList>
    </citation>
    <scope>NUCLEOTIDE SEQUENCE [LARGE SCALE GENOMIC DNA]</scope>
</reference>
<sequence length="150" mass="16892">MFQLELLATSNAYASYCVTYHYAIQAVRFTKRVALISAVLFVALVTLSTLCIVYLYNRFESALVFTDSVGSDAYDWYDNKVIRTADECVSDGLVPSFEFTMPDLTTLPWNTLRSMCKAMGVKVKNKVQALAELRSMPDYAVYSAHLLTTH</sequence>
<dbReference type="KEGG" id="vg:5220464"/>
<dbReference type="EMBL" id="EF537008">
    <property type="protein sequence ID" value="ABQ12441.1"/>
    <property type="molecule type" value="Genomic_DNA"/>
</dbReference>
<feature type="transmembrane region" description="Helical" evidence="1">
    <location>
        <begin position="33"/>
        <end position="56"/>
    </location>
</feature>
<accession>A5HL52</accession>
<protein>
    <submittedName>
        <fullName evidence="2">PfWMP3_01</fullName>
    </submittedName>
</protein>
<name>A5HL52_9CAUD</name>
<evidence type="ECO:0000313" key="3">
    <source>
        <dbReference type="Proteomes" id="UP000006696"/>
    </source>
</evidence>
<keyword evidence="3" id="KW-1185">Reference proteome</keyword>
<dbReference type="GeneID" id="5220464"/>
<dbReference type="OrthoDB" id="33532at10239"/>
<evidence type="ECO:0000313" key="2">
    <source>
        <dbReference type="EMBL" id="ABQ12441.1"/>
    </source>
</evidence>
<organism evidence="2 3">
    <name type="scientific">Phormidium phage Pf-WMP3</name>
    <dbReference type="NCBI Taxonomy" id="2914005"/>
    <lineage>
        <taxon>Viruses</taxon>
        <taxon>Duplodnaviria</taxon>
        <taxon>Heunggongvirae</taxon>
        <taxon>Uroviricota</taxon>
        <taxon>Caudoviricetes</taxon>
        <taxon>Saffermanviridae</taxon>
        <taxon>Wumptrevirus</taxon>
        <taxon>Wumptrevirus WMP3</taxon>
    </lineage>
</organism>
<gene>
    <name evidence="2" type="ORF">PfWMP3_01</name>
</gene>
<dbReference type="Proteomes" id="UP000006696">
    <property type="component" value="Segment"/>
</dbReference>
<keyword evidence="1" id="KW-0812">Transmembrane</keyword>
<proteinExistence type="predicted"/>